<dbReference type="Proteomes" id="UP000242913">
    <property type="component" value="Unassembled WGS sequence"/>
</dbReference>
<keyword evidence="4" id="KW-1185">Reference proteome</keyword>
<reference evidence="3 4" key="1">
    <citation type="submission" date="2015-12" db="EMBL/GenBank/DDBJ databases">
        <title>Draft genome of the nematode, Onchocerca flexuosa.</title>
        <authorList>
            <person name="Mitreva M."/>
        </authorList>
    </citation>
    <scope>NUCLEOTIDE SEQUENCE [LARGE SCALE GENOMIC DNA]</scope>
    <source>
        <strain evidence="3">Red Deer</strain>
    </source>
</reference>
<accession>A0A238BTN7</accession>
<sequence>MLLRAFLLQHNMSSMNRRPSRIPISCRNELKQGKNQSCRKSIILQNNPISDGPETKEHFLIRAERSIYEGEPMSDDEVEVECRTWARTLPHLRICGKSINKNYSNKMKSMNEDIIDRLIQDFLWNPFPDVSNKKQQRKKKSRSDKLANKTQKEQTKTTKHFTLPAISNCHQNCLSHYNVCLK</sequence>
<dbReference type="EMBL" id="KZ270010">
    <property type="protein sequence ID" value="OZC08344.1"/>
    <property type="molecule type" value="Genomic_DNA"/>
</dbReference>
<protein>
    <recommendedName>
        <fullName evidence="2">DUF3719 domain-containing protein</fullName>
    </recommendedName>
</protein>
<evidence type="ECO:0000259" key="2">
    <source>
        <dbReference type="Pfam" id="PF12516"/>
    </source>
</evidence>
<evidence type="ECO:0000313" key="3">
    <source>
        <dbReference type="EMBL" id="OZC08344.1"/>
    </source>
</evidence>
<evidence type="ECO:0000313" key="4">
    <source>
        <dbReference type="Proteomes" id="UP000242913"/>
    </source>
</evidence>
<feature type="region of interest" description="Disordered" evidence="1">
    <location>
        <begin position="130"/>
        <end position="159"/>
    </location>
</feature>
<proteinExistence type="predicted"/>
<evidence type="ECO:0000256" key="1">
    <source>
        <dbReference type="SAM" id="MobiDB-lite"/>
    </source>
</evidence>
<feature type="domain" description="DUF3719" evidence="2">
    <location>
        <begin position="68"/>
        <end position="99"/>
    </location>
</feature>
<feature type="compositionally biased region" description="Basic and acidic residues" evidence="1">
    <location>
        <begin position="143"/>
        <end position="156"/>
    </location>
</feature>
<name>A0A238BTN7_9BILA</name>
<dbReference type="InterPro" id="IPR022194">
    <property type="entry name" value="DUF3719"/>
</dbReference>
<dbReference type="OrthoDB" id="5856037at2759"/>
<dbReference type="AlphaFoldDB" id="A0A238BTN7"/>
<dbReference type="Pfam" id="PF12516">
    <property type="entry name" value="DUF3719"/>
    <property type="match status" value="1"/>
</dbReference>
<organism evidence="3 4">
    <name type="scientific">Onchocerca flexuosa</name>
    <dbReference type="NCBI Taxonomy" id="387005"/>
    <lineage>
        <taxon>Eukaryota</taxon>
        <taxon>Metazoa</taxon>
        <taxon>Ecdysozoa</taxon>
        <taxon>Nematoda</taxon>
        <taxon>Chromadorea</taxon>
        <taxon>Rhabditida</taxon>
        <taxon>Spirurina</taxon>
        <taxon>Spiruromorpha</taxon>
        <taxon>Filarioidea</taxon>
        <taxon>Onchocercidae</taxon>
        <taxon>Onchocerca</taxon>
    </lineage>
</organism>
<gene>
    <name evidence="3" type="ORF">X798_04697</name>
</gene>